<feature type="region of interest" description="Disordered" evidence="6">
    <location>
        <begin position="758"/>
        <end position="812"/>
    </location>
</feature>
<dbReference type="PANTHER" id="PTHR45992">
    <property type="entry name" value="EUKARYOTIC ELONGATION FACTOR 2 KINASE-RELATED"/>
    <property type="match status" value="1"/>
</dbReference>
<dbReference type="Proteomes" id="UP000095280">
    <property type="component" value="Unplaced"/>
</dbReference>
<keyword evidence="8" id="KW-1185">Reference proteome</keyword>
<dbReference type="WBParaSite" id="maker-unitig_22394-snap-gene-0.2-mRNA-1">
    <property type="protein sequence ID" value="maker-unitig_22394-snap-gene-0.2-mRNA-1"/>
    <property type="gene ID" value="maker-unitig_22394-snap-gene-0.2"/>
</dbReference>
<feature type="compositionally biased region" description="Low complexity" evidence="6">
    <location>
        <begin position="116"/>
        <end position="176"/>
    </location>
</feature>
<proteinExistence type="predicted"/>
<protein>
    <submittedName>
        <fullName evidence="9">Alpha-type protein kinase domain-containing protein</fullName>
    </submittedName>
</protein>
<dbReference type="InterPro" id="IPR051852">
    <property type="entry name" value="Alpha-type_PK"/>
</dbReference>
<evidence type="ECO:0000256" key="1">
    <source>
        <dbReference type="ARBA" id="ARBA00022527"/>
    </source>
</evidence>
<dbReference type="AlphaFoldDB" id="A0A1I8F7P8"/>
<dbReference type="GO" id="GO:0031037">
    <property type="term" value="P:myosin II filament disassembly"/>
    <property type="evidence" value="ECO:0007669"/>
    <property type="project" value="TreeGrafter"/>
</dbReference>
<feature type="compositionally biased region" description="Basic and acidic residues" evidence="6">
    <location>
        <begin position="470"/>
        <end position="482"/>
    </location>
</feature>
<dbReference type="PANTHER" id="PTHR45992:SF2">
    <property type="entry name" value="EUKARYOTIC ELONGATION FACTOR 2 KINASE"/>
    <property type="match status" value="1"/>
</dbReference>
<feature type="domain" description="Alpha-type protein kinase" evidence="7">
    <location>
        <begin position="604"/>
        <end position="726"/>
    </location>
</feature>
<keyword evidence="5" id="KW-0067">ATP-binding</keyword>
<evidence type="ECO:0000313" key="9">
    <source>
        <dbReference type="WBParaSite" id="maker-unitig_22394-snap-gene-0.2-mRNA-1"/>
    </source>
</evidence>
<evidence type="ECO:0000256" key="3">
    <source>
        <dbReference type="ARBA" id="ARBA00022741"/>
    </source>
</evidence>
<evidence type="ECO:0000256" key="5">
    <source>
        <dbReference type="ARBA" id="ARBA00022840"/>
    </source>
</evidence>
<keyword evidence="3" id="KW-0547">Nucleotide-binding</keyword>
<feature type="compositionally biased region" description="Low complexity" evidence="6">
    <location>
        <begin position="230"/>
        <end position="243"/>
    </location>
</feature>
<dbReference type="GO" id="GO:0005524">
    <property type="term" value="F:ATP binding"/>
    <property type="evidence" value="ECO:0007669"/>
    <property type="project" value="UniProtKB-KW"/>
</dbReference>
<dbReference type="SMART" id="SM00811">
    <property type="entry name" value="Alpha_kinase"/>
    <property type="match status" value="1"/>
</dbReference>
<dbReference type="GO" id="GO:1903013">
    <property type="term" value="P:response to differentiation-inducing factor 1"/>
    <property type="evidence" value="ECO:0007669"/>
    <property type="project" value="TreeGrafter"/>
</dbReference>
<evidence type="ECO:0000259" key="7">
    <source>
        <dbReference type="SMART" id="SM00811"/>
    </source>
</evidence>
<feature type="region of interest" description="Disordered" evidence="6">
    <location>
        <begin position="528"/>
        <end position="547"/>
    </location>
</feature>
<name>A0A1I8F7P8_9PLAT</name>
<evidence type="ECO:0000256" key="6">
    <source>
        <dbReference type="SAM" id="MobiDB-lite"/>
    </source>
</evidence>
<evidence type="ECO:0000256" key="4">
    <source>
        <dbReference type="ARBA" id="ARBA00022777"/>
    </source>
</evidence>
<feature type="region of interest" description="Disordered" evidence="6">
    <location>
        <begin position="388"/>
        <end position="409"/>
    </location>
</feature>
<evidence type="ECO:0000256" key="2">
    <source>
        <dbReference type="ARBA" id="ARBA00022679"/>
    </source>
</evidence>
<dbReference type="GO" id="GO:0004686">
    <property type="term" value="F:elongation factor-2 kinase activity"/>
    <property type="evidence" value="ECO:0007669"/>
    <property type="project" value="TreeGrafter"/>
</dbReference>
<sequence length="812" mass="85863">KDVGTALRVIFIQVRQREIIEGRKGGGAHVGGGMNLATPTPPGLASRLARCANYPNQLDQRWRGGVSSGGCTGAAGRIVWWPPHSSPSTELGHERPGNSQGRESAEERWRRRRQGMRVAADGSRSPPRWAPGGRQRQQGARRAPKAAAGVPKAAARPMAAAGTRRAPNAAGRPAGAKVGAEGSRAARRAPKAVWAPDGRPNGSRAARWGAKRHAECQSGGRKGSGEPEGAEGSSRIARRASSGQTTTRGNRQSLQACGAGWSHAGLKGETPRSLSGGGLTGPIRGCLGCGACCATVLGGAAECCRACGACRCVRCCCAAVLPVCRLAKAVGLPGLHRADPGSPCSSAWESPRLTNEAEGPFVSTCPYLAAGTENGAAVDDDDDLDCSMPELASDNQASPTLGCEGRQTGRRQLLSNDRRLLLRSAAAGRGPGACRCTAQAIEPVQQAPIAVSSRDCRLSDKQLTGSGRSTAREDTPTIREEVPDAGSAKSPDLRTLAAAVPTSKRGRTVSEPLDPPDTLPASATLNTAAKASEQGPGLAAKSRESRARNQNCSASAVLAPAVRPVARALNLVFQNLKNDVWRDMPVARIPEETAIRHRYTTRTSGSGFTTRSGLKSKPNALQQGRMRECFRLKKLSGFSKLFESWHSRPANYVAKKYIETVDPSVCTSLSSRNREGAPLYHLEHHIEGEYIKHNSNSGFIHTAEGKEYGDGNLGVRGMALFFSSTRVQRYLPPPAAVRFDLAPSECVESPSPSDVFAVGSPMSPPSILDSAAAPRTTTAGDRHRRVRQQAARRTVWQPLQETANHAPGDEMT</sequence>
<feature type="region of interest" description="Disordered" evidence="6">
    <location>
        <begin position="450"/>
        <end position="522"/>
    </location>
</feature>
<feature type="region of interest" description="Disordered" evidence="6">
    <location>
        <begin position="82"/>
        <end position="252"/>
    </location>
</feature>
<organism evidence="8 9">
    <name type="scientific">Macrostomum lignano</name>
    <dbReference type="NCBI Taxonomy" id="282301"/>
    <lineage>
        <taxon>Eukaryota</taxon>
        <taxon>Metazoa</taxon>
        <taxon>Spiralia</taxon>
        <taxon>Lophotrochozoa</taxon>
        <taxon>Platyhelminthes</taxon>
        <taxon>Rhabditophora</taxon>
        <taxon>Macrostomorpha</taxon>
        <taxon>Macrostomida</taxon>
        <taxon>Macrostomidae</taxon>
        <taxon>Macrostomum</taxon>
    </lineage>
</organism>
<keyword evidence="4" id="KW-0418">Kinase</keyword>
<dbReference type="InterPro" id="IPR011009">
    <property type="entry name" value="Kinase-like_dom_sf"/>
</dbReference>
<keyword evidence="1" id="KW-0723">Serine/threonine-protein kinase</keyword>
<accession>A0A1I8F7P8</accession>
<evidence type="ECO:0000313" key="8">
    <source>
        <dbReference type="Proteomes" id="UP000095280"/>
    </source>
</evidence>
<dbReference type="SUPFAM" id="SSF56112">
    <property type="entry name" value="Protein kinase-like (PK-like)"/>
    <property type="match status" value="1"/>
</dbReference>
<keyword evidence="2" id="KW-0808">Transferase</keyword>
<reference evidence="9" key="1">
    <citation type="submission" date="2016-11" db="UniProtKB">
        <authorList>
            <consortium name="WormBaseParasite"/>
        </authorList>
    </citation>
    <scope>IDENTIFICATION</scope>
</reference>
<dbReference type="InterPro" id="IPR004166">
    <property type="entry name" value="a-kinase_dom"/>
</dbReference>